<dbReference type="Proteomes" id="UP000007488">
    <property type="component" value="Chromosome"/>
</dbReference>
<reference evidence="2" key="2">
    <citation type="submission" date="2011-02" db="EMBL/GenBank/DDBJ databases">
        <title>The complete genome of Syntrophobotulus glycolicus DSM 8271.</title>
        <authorList>
            <person name="Lucas S."/>
            <person name="Copeland A."/>
            <person name="Lapidus A."/>
            <person name="Bruce D."/>
            <person name="Goodwin L."/>
            <person name="Pitluck S."/>
            <person name="Kyrpides N."/>
            <person name="Mavromatis K."/>
            <person name="Pagani I."/>
            <person name="Ivanova N."/>
            <person name="Mikhailova N."/>
            <person name="Chertkov O."/>
            <person name="Held B."/>
            <person name="Detter J.C."/>
            <person name="Tapia R."/>
            <person name="Han C."/>
            <person name="Land M."/>
            <person name="Hauser L."/>
            <person name="Markowitz V."/>
            <person name="Cheng J.-F."/>
            <person name="Hugenholtz P."/>
            <person name="Woyke T."/>
            <person name="Wu D."/>
            <person name="Spring S."/>
            <person name="Schroeder M."/>
            <person name="Brambilla E."/>
            <person name="Klenk H.-P."/>
            <person name="Eisen J.A."/>
        </authorList>
    </citation>
    <scope>NUCLEOTIDE SEQUENCE [LARGE SCALE GENOMIC DNA]</scope>
    <source>
        <strain evidence="2">DSM 8271 / FlGlyR</strain>
    </source>
</reference>
<dbReference type="EMBL" id="CP002547">
    <property type="protein sequence ID" value="ADY55587.1"/>
    <property type="molecule type" value="Genomic_DNA"/>
</dbReference>
<gene>
    <name evidence="1" type="ordered locus">Sgly_1273</name>
</gene>
<organism evidence="1 2">
    <name type="scientific">Syntrophobotulus glycolicus (strain DSM 8271 / FlGlyR)</name>
    <dbReference type="NCBI Taxonomy" id="645991"/>
    <lineage>
        <taxon>Bacteria</taxon>
        <taxon>Bacillati</taxon>
        <taxon>Bacillota</taxon>
        <taxon>Clostridia</taxon>
        <taxon>Eubacteriales</taxon>
        <taxon>Desulfitobacteriaceae</taxon>
        <taxon>Syntrophobotulus</taxon>
    </lineage>
</organism>
<dbReference type="HOGENOM" id="CLU_2703548_0_0_9"/>
<accession>F0SV87</accession>
<name>F0SV87_SYNGF</name>
<dbReference type="AlphaFoldDB" id="F0SV87"/>
<reference evidence="1 2" key="1">
    <citation type="journal article" date="2011" name="Stand. Genomic Sci.">
        <title>Complete genome sequence of Syntrophobotulus glycolicus type strain (FlGlyR).</title>
        <authorList>
            <person name="Han C."/>
            <person name="Mwirichia R."/>
            <person name="Chertkov O."/>
            <person name="Held B."/>
            <person name="Lapidus A."/>
            <person name="Nolan M."/>
            <person name="Lucas S."/>
            <person name="Hammon N."/>
            <person name="Deshpande S."/>
            <person name="Cheng J.F."/>
            <person name="Tapia R."/>
            <person name="Goodwin L."/>
            <person name="Pitluck S."/>
            <person name="Huntemann M."/>
            <person name="Liolios K."/>
            <person name="Ivanova N."/>
            <person name="Pagani I."/>
            <person name="Mavromatis K."/>
            <person name="Ovchinikova G."/>
            <person name="Pati A."/>
            <person name="Chen A."/>
            <person name="Palaniappan K."/>
            <person name="Land M."/>
            <person name="Hauser L."/>
            <person name="Brambilla E.M."/>
            <person name="Rohde M."/>
            <person name="Spring S."/>
            <person name="Sikorski J."/>
            <person name="Goker M."/>
            <person name="Woyke T."/>
            <person name="Bristow J."/>
            <person name="Eisen J.A."/>
            <person name="Markowitz V."/>
            <person name="Hugenholtz P."/>
            <person name="Kyrpides N.C."/>
            <person name="Klenk H.P."/>
            <person name="Detter J.C."/>
        </authorList>
    </citation>
    <scope>NUCLEOTIDE SEQUENCE [LARGE SCALE GENOMIC DNA]</scope>
    <source>
        <strain evidence="2">DSM 8271 / FlGlyR</strain>
    </source>
</reference>
<protein>
    <submittedName>
        <fullName evidence="1">Uncharacterized protein</fullName>
    </submittedName>
</protein>
<evidence type="ECO:0000313" key="1">
    <source>
        <dbReference type="EMBL" id="ADY55587.1"/>
    </source>
</evidence>
<dbReference type="KEGG" id="sgy:Sgly_1273"/>
<evidence type="ECO:0000313" key="2">
    <source>
        <dbReference type="Proteomes" id="UP000007488"/>
    </source>
</evidence>
<proteinExistence type="predicted"/>
<dbReference type="STRING" id="645991.Sgly_1273"/>
<keyword evidence="2" id="KW-1185">Reference proteome</keyword>
<sequence length="73" mass="8568">MKDVVKTKICKGSAYSKRRIIFSKDELNFIMRRRYSGSSYPEDAKDKKEYAFYKANGVEEAGVNRLLYKYVGR</sequence>